<dbReference type="InterPro" id="IPR003439">
    <property type="entry name" value="ABC_transporter-like_ATP-bd"/>
</dbReference>
<gene>
    <name evidence="5" type="ORF">CKO13_09065</name>
</gene>
<dbReference type="InterPro" id="IPR017871">
    <property type="entry name" value="ABC_transporter-like_CS"/>
</dbReference>
<dbReference type="PANTHER" id="PTHR24220">
    <property type="entry name" value="IMPORT ATP-BINDING PROTEIN"/>
    <property type="match status" value="1"/>
</dbReference>
<accession>A0ABS1E943</accession>
<dbReference type="InterPro" id="IPR015854">
    <property type="entry name" value="ABC_transpr_LolD-like"/>
</dbReference>
<dbReference type="EMBL" id="NRSH01000107">
    <property type="protein sequence ID" value="MBK1727165.1"/>
    <property type="molecule type" value="Genomic_DNA"/>
</dbReference>
<keyword evidence="6" id="KW-1185">Reference proteome</keyword>
<dbReference type="CDD" id="cd03255">
    <property type="entry name" value="ABC_MJ0796_LolCDE_FtsE"/>
    <property type="match status" value="1"/>
</dbReference>
<dbReference type="PROSITE" id="PS51257">
    <property type="entry name" value="PROKAR_LIPOPROTEIN"/>
    <property type="match status" value="1"/>
</dbReference>
<dbReference type="Pfam" id="PF00005">
    <property type="entry name" value="ABC_tran"/>
    <property type="match status" value="1"/>
</dbReference>
<sequence length="210" mass="21928">MRYSGPQGEVVLFDGLDLSIPAGGSVAILGASGCGKSTLLGLLAGLERPSRGRVWLAGEELTALDEDGRAAARAGRLGFVFQAFHLLTGLSALENVRLALELAGRGPGEGAAREALERVGLGHRLYHGPERLSGGEQQRVAIARAIAPGPELLLADEPTGNLDDATGAQIAELLFALNRERGTTLVIATHDPAVAERCATLYRFRNGALS</sequence>
<comment type="caution">
    <text evidence="5">The sequence shown here is derived from an EMBL/GenBank/DDBJ whole genome shotgun (WGS) entry which is preliminary data.</text>
</comment>
<organism evidence="5 6">
    <name type="scientific">Halorhodospira neutriphila</name>
    <dbReference type="NCBI Taxonomy" id="168379"/>
    <lineage>
        <taxon>Bacteria</taxon>
        <taxon>Pseudomonadati</taxon>
        <taxon>Pseudomonadota</taxon>
        <taxon>Gammaproteobacteria</taxon>
        <taxon>Chromatiales</taxon>
        <taxon>Ectothiorhodospiraceae</taxon>
        <taxon>Halorhodospira</taxon>
    </lineage>
</organism>
<dbReference type="PROSITE" id="PS00211">
    <property type="entry name" value="ABC_TRANSPORTER_1"/>
    <property type="match status" value="1"/>
</dbReference>
<keyword evidence="3" id="KW-0067">ATP-binding</keyword>
<keyword evidence="2" id="KW-0547">Nucleotide-binding</keyword>
<proteinExistence type="predicted"/>
<evidence type="ECO:0000256" key="2">
    <source>
        <dbReference type="ARBA" id="ARBA00022741"/>
    </source>
</evidence>
<evidence type="ECO:0000256" key="1">
    <source>
        <dbReference type="ARBA" id="ARBA00022448"/>
    </source>
</evidence>
<keyword evidence="1" id="KW-0813">Transport</keyword>
<dbReference type="SUPFAM" id="SSF52540">
    <property type="entry name" value="P-loop containing nucleoside triphosphate hydrolases"/>
    <property type="match status" value="1"/>
</dbReference>
<reference evidence="5 6" key="1">
    <citation type="journal article" date="2020" name="Microorganisms">
        <title>Osmotic Adaptation and Compatible Solute Biosynthesis of Phototrophic Bacteria as Revealed from Genome Analyses.</title>
        <authorList>
            <person name="Imhoff J.F."/>
            <person name="Rahn T."/>
            <person name="Kunzel S."/>
            <person name="Keller A."/>
            <person name="Neulinger S.C."/>
        </authorList>
    </citation>
    <scope>NUCLEOTIDE SEQUENCE [LARGE SCALE GENOMIC DNA]</scope>
    <source>
        <strain evidence="5 6">DSM 15116</strain>
    </source>
</reference>
<dbReference type="InterPro" id="IPR003593">
    <property type="entry name" value="AAA+_ATPase"/>
</dbReference>
<dbReference type="Proteomes" id="UP000738126">
    <property type="component" value="Unassembled WGS sequence"/>
</dbReference>
<evidence type="ECO:0000313" key="6">
    <source>
        <dbReference type="Proteomes" id="UP000738126"/>
    </source>
</evidence>
<dbReference type="PROSITE" id="PS50893">
    <property type="entry name" value="ABC_TRANSPORTER_2"/>
    <property type="match status" value="1"/>
</dbReference>
<evidence type="ECO:0000313" key="5">
    <source>
        <dbReference type="EMBL" id="MBK1727165.1"/>
    </source>
</evidence>
<dbReference type="SMART" id="SM00382">
    <property type="entry name" value="AAA"/>
    <property type="match status" value="1"/>
</dbReference>
<dbReference type="InterPro" id="IPR017911">
    <property type="entry name" value="MacB-like_ATP-bd"/>
</dbReference>
<name>A0ABS1E943_9GAMM</name>
<dbReference type="InterPro" id="IPR027417">
    <property type="entry name" value="P-loop_NTPase"/>
</dbReference>
<evidence type="ECO:0000256" key="3">
    <source>
        <dbReference type="ARBA" id="ARBA00022840"/>
    </source>
</evidence>
<evidence type="ECO:0000259" key="4">
    <source>
        <dbReference type="PROSITE" id="PS50893"/>
    </source>
</evidence>
<protein>
    <submittedName>
        <fullName evidence="5">ABC transporter</fullName>
    </submittedName>
</protein>
<feature type="domain" description="ABC transporter" evidence="4">
    <location>
        <begin position="1"/>
        <end position="210"/>
    </location>
</feature>
<dbReference type="Gene3D" id="3.40.50.300">
    <property type="entry name" value="P-loop containing nucleotide triphosphate hydrolases"/>
    <property type="match status" value="1"/>
</dbReference>